<dbReference type="InterPro" id="IPR031160">
    <property type="entry name" value="F_BAR_dom"/>
</dbReference>
<dbReference type="SUPFAM" id="SSF103657">
    <property type="entry name" value="BAR/IMD domain-like"/>
    <property type="match status" value="1"/>
</dbReference>
<evidence type="ECO:0000256" key="5">
    <source>
        <dbReference type="ARBA" id="ARBA00023054"/>
    </source>
</evidence>
<accession>A0AA36CWE2</accession>
<evidence type="ECO:0000259" key="9">
    <source>
        <dbReference type="PROSITE" id="PS50081"/>
    </source>
</evidence>
<feature type="compositionally biased region" description="Polar residues" evidence="8">
    <location>
        <begin position="355"/>
        <end position="371"/>
    </location>
</feature>
<dbReference type="PANTHER" id="PTHR15228:SF25">
    <property type="entry name" value="F-BAR DOMAIN-CONTAINING PROTEIN"/>
    <property type="match status" value="1"/>
</dbReference>
<dbReference type="SUPFAM" id="SSF48350">
    <property type="entry name" value="GTPase activation domain, GAP"/>
    <property type="match status" value="1"/>
</dbReference>
<dbReference type="Gene3D" id="1.20.1270.60">
    <property type="entry name" value="Arfaptin homology (AH) domain/BAR domain"/>
    <property type="match status" value="1"/>
</dbReference>
<keyword evidence="1" id="KW-0343">GTPase activation</keyword>
<comment type="caution">
    <text evidence="12">The sequence shown here is derived from an EMBL/GenBank/DDBJ whole genome shotgun (WGS) entry which is preliminary data.</text>
</comment>
<dbReference type="AlphaFoldDB" id="A0AA36CWE2"/>
<dbReference type="CDD" id="cd00159">
    <property type="entry name" value="RhoGAP"/>
    <property type="match status" value="1"/>
</dbReference>
<feature type="region of interest" description="Disordered" evidence="8">
    <location>
        <begin position="335"/>
        <end position="394"/>
    </location>
</feature>
<evidence type="ECO:0000256" key="8">
    <source>
        <dbReference type="SAM" id="MobiDB-lite"/>
    </source>
</evidence>
<evidence type="ECO:0000256" key="6">
    <source>
        <dbReference type="PROSITE-ProRule" id="PRU01077"/>
    </source>
</evidence>
<dbReference type="PROSITE" id="PS51741">
    <property type="entry name" value="F_BAR"/>
    <property type="match status" value="1"/>
</dbReference>
<feature type="compositionally biased region" description="Polar residues" evidence="8">
    <location>
        <begin position="798"/>
        <end position="823"/>
    </location>
</feature>
<dbReference type="EMBL" id="CATQJA010002644">
    <property type="protein sequence ID" value="CAJ0576583.1"/>
    <property type="molecule type" value="Genomic_DNA"/>
</dbReference>
<evidence type="ECO:0000259" key="10">
    <source>
        <dbReference type="PROSITE" id="PS50238"/>
    </source>
</evidence>
<evidence type="ECO:0000256" key="1">
    <source>
        <dbReference type="ARBA" id="ARBA00022468"/>
    </source>
</evidence>
<dbReference type="PANTHER" id="PTHR15228">
    <property type="entry name" value="SPERMATHECAL PHYSIOLOGY VARIANT"/>
    <property type="match status" value="1"/>
</dbReference>
<dbReference type="InterPro" id="IPR000198">
    <property type="entry name" value="RhoGAP_dom"/>
</dbReference>
<evidence type="ECO:0000256" key="3">
    <source>
        <dbReference type="ARBA" id="ARBA00022771"/>
    </source>
</evidence>
<dbReference type="InterPro" id="IPR046349">
    <property type="entry name" value="C1-like_sf"/>
</dbReference>
<evidence type="ECO:0000313" key="13">
    <source>
        <dbReference type="Proteomes" id="UP001177023"/>
    </source>
</evidence>
<dbReference type="Gene3D" id="3.30.60.20">
    <property type="match status" value="1"/>
</dbReference>
<evidence type="ECO:0000256" key="7">
    <source>
        <dbReference type="SAM" id="Coils"/>
    </source>
</evidence>
<dbReference type="InterPro" id="IPR008936">
    <property type="entry name" value="Rho_GTPase_activation_prot"/>
</dbReference>
<dbReference type="SUPFAM" id="SSF57889">
    <property type="entry name" value="Cysteine-rich domain"/>
    <property type="match status" value="1"/>
</dbReference>
<keyword evidence="2" id="KW-0479">Metal-binding</keyword>
<dbReference type="Pfam" id="PF22699">
    <property type="entry name" value="GMIP-like_FCH"/>
    <property type="match status" value="1"/>
</dbReference>
<feature type="compositionally biased region" description="Polar residues" evidence="8">
    <location>
        <begin position="335"/>
        <end position="346"/>
    </location>
</feature>
<dbReference type="Pfam" id="PF00130">
    <property type="entry name" value="C1_1"/>
    <property type="match status" value="1"/>
</dbReference>
<feature type="region of interest" description="Disordered" evidence="8">
    <location>
        <begin position="694"/>
        <end position="721"/>
    </location>
</feature>
<feature type="non-terminal residue" evidence="12">
    <location>
        <position position="858"/>
    </location>
</feature>
<dbReference type="PROSITE" id="PS50238">
    <property type="entry name" value="RHOGAP"/>
    <property type="match status" value="1"/>
</dbReference>
<feature type="domain" description="Phorbol-ester/DAG-type" evidence="9">
    <location>
        <begin position="408"/>
        <end position="453"/>
    </location>
</feature>
<dbReference type="PROSITE" id="PS50081">
    <property type="entry name" value="ZF_DAG_PE_2"/>
    <property type="match status" value="1"/>
</dbReference>
<protein>
    <submittedName>
        <fullName evidence="12">Uncharacterized protein</fullName>
    </submittedName>
</protein>
<evidence type="ECO:0000313" key="12">
    <source>
        <dbReference type="EMBL" id="CAJ0576583.1"/>
    </source>
</evidence>
<sequence length="858" mass="97028">MNLGLFDNPEDTSWLFGLLSRSQSFVQSSDSYPSPRAGSLQRRHSAYQPDADENVEPLLECDRVLAERYDGVDIAFEKTKSWGRYCKELTNYVKSRLAIELEHAKRTSQLAEQTRMGMQEEFLPMKELFTDSFDLENEHFLKTRETQEHLGDRFVKSLESRRLEAETTRRALKNEWLKTVKAMTDAENELRKAQQNFTAREDLFKKARENSIRVSGDYPPGSSTTDSMRKLDKKRIREEDALFKREEALHQVKALETEVRRRRKSVDRCKEKTIEALRELVLQCDQTTKACTQHYFKALSALWVGVPARYQGLADASRDYQPGREYMAFLQNLPTQPNRAGSQHSLLRSDKSVDDLSSQGESSSVTASRRNALNPDDTCALPDTRRHKKTSSAGRFFETAELSEAAASHEWSRSPRPAKCSHCDTLSILFTLTCTRCGLNWHKNCFPKVTLACGQGSRSPTERRVSMFGVSLQKQLEEQHREIPLILADVVDEIQRRGIQMKGLYRLCGAKSKIEEICELFERHTGDSHIPLDDAHPVNLTSVVKWYLRKLPEPLMTFELHPTWIRFGQKFSSGTVDESQIADLAAAIAQLPKANYETLRFLTLHLNRVSWFSSSNLMTPSNLSTVISPSLCWPQYCKMKSQSPTQANSAIQEAQYASKAIEILIANAHSIFNVDRPKDRAEFFMKYPQEEPSLAEDVVGDEEEEKKNCAPPSECGSEESAVELFPARESGSRDQKGEQYTTCIIVASSAPPTPHPSQQRPVPVRKNVSVGLERSNYACGEVQLNLSEGQYFVPENGLQNTAEHSPAGKSTNSVFDYGNSSGYSTSECSRESESRSSSQRGSKKSTELFPKDKGVSYV</sequence>
<dbReference type="InterPro" id="IPR001060">
    <property type="entry name" value="FCH_dom"/>
</dbReference>
<reference evidence="12" key="1">
    <citation type="submission" date="2023-06" db="EMBL/GenBank/DDBJ databases">
        <authorList>
            <person name="Delattre M."/>
        </authorList>
    </citation>
    <scope>NUCLEOTIDE SEQUENCE</scope>
    <source>
        <strain evidence="12">AF72</strain>
    </source>
</reference>
<feature type="region of interest" description="Disordered" evidence="8">
    <location>
        <begin position="798"/>
        <end position="858"/>
    </location>
</feature>
<evidence type="ECO:0000256" key="4">
    <source>
        <dbReference type="ARBA" id="ARBA00022833"/>
    </source>
</evidence>
<dbReference type="GO" id="GO:0051056">
    <property type="term" value="P:regulation of small GTPase mediated signal transduction"/>
    <property type="evidence" value="ECO:0007669"/>
    <property type="project" value="UniProtKB-ARBA"/>
</dbReference>
<proteinExistence type="predicted"/>
<dbReference type="GO" id="GO:0008270">
    <property type="term" value="F:zinc ion binding"/>
    <property type="evidence" value="ECO:0007669"/>
    <property type="project" value="UniProtKB-KW"/>
</dbReference>
<dbReference type="SMART" id="SM00109">
    <property type="entry name" value="C1"/>
    <property type="match status" value="1"/>
</dbReference>
<name>A0AA36CWE2_9BILA</name>
<keyword evidence="3" id="KW-0863">Zinc-finger</keyword>
<dbReference type="InterPro" id="IPR002219">
    <property type="entry name" value="PKC_DAG/PE"/>
</dbReference>
<dbReference type="GO" id="GO:0005096">
    <property type="term" value="F:GTPase activator activity"/>
    <property type="evidence" value="ECO:0007669"/>
    <property type="project" value="UniProtKB-KW"/>
</dbReference>
<dbReference type="Proteomes" id="UP001177023">
    <property type="component" value="Unassembled WGS sequence"/>
</dbReference>
<keyword evidence="13" id="KW-1185">Reference proteome</keyword>
<keyword evidence="5 6" id="KW-0175">Coiled coil</keyword>
<dbReference type="Pfam" id="PF00620">
    <property type="entry name" value="RhoGAP"/>
    <property type="match status" value="1"/>
</dbReference>
<dbReference type="Gene3D" id="1.10.555.10">
    <property type="entry name" value="Rho GTPase activation protein"/>
    <property type="match status" value="1"/>
</dbReference>
<feature type="coiled-coil region" evidence="7">
    <location>
        <begin position="155"/>
        <end position="203"/>
    </location>
</feature>
<keyword evidence="4" id="KW-0862">Zinc</keyword>
<feature type="domain" description="F-BAR" evidence="11">
    <location>
        <begin position="53"/>
        <end position="325"/>
    </location>
</feature>
<dbReference type="InterPro" id="IPR027267">
    <property type="entry name" value="AH/BAR_dom_sf"/>
</dbReference>
<organism evidence="12 13">
    <name type="scientific">Mesorhabditis spiculigera</name>
    <dbReference type="NCBI Taxonomy" id="96644"/>
    <lineage>
        <taxon>Eukaryota</taxon>
        <taxon>Metazoa</taxon>
        <taxon>Ecdysozoa</taxon>
        <taxon>Nematoda</taxon>
        <taxon>Chromadorea</taxon>
        <taxon>Rhabditida</taxon>
        <taxon>Rhabditina</taxon>
        <taxon>Rhabditomorpha</taxon>
        <taxon>Rhabditoidea</taxon>
        <taxon>Rhabditidae</taxon>
        <taxon>Mesorhabditinae</taxon>
        <taxon>Mesorhabditis</taxon>
    </lineage>
</organism>
<evidence type="ECO:0000256" key="2">
    <source>
        <dbReference type="ARBA" id="ARBA00022723"/>
    </source>
</evidence>
<dbReference type="InterPro" id="IPR054713">
    <property type="entry name" value="GMIP/FCHO2-like_FCH"/>
</dbReference>
<evidence type="ECO:0000259" key="11">
    <source>
        <dbReference type="PROSITE" id="PS51741"/>
    </source>
</evidence>
<dbReference type="InterPro" id="IPR051025">
    <property type="entry name" value="RhoGAP"/>
</dbReference>
<dbReference type="SMART" id="SM00055">
    <property type="entry name" value="FCH"/>
    <property type="match status" value="1"/>
</dbReference>
<dbReference type="SMART" id="SM00324">
    <property type="entry name" value="RhoGAP"/>
    <property type="match status" value="1"/>
</dbReference>
<feature type="domain" description="Rho-GAP" evidence="10">
    <location>
        <begin position="470"/>
        <end position="672"/>
    </location>
</feature>
<feature type="compositionally biased region" description="Basic and acidic residues" evidence="8">
    <location>
        <begin position="844"/>
        <end position="858"/>
    </location>
</feature>
<dbReference type="GO" id="GO:0007165">
    <property type="term" value="P:signal transduction"/>
    <property type="evidence" value="ECO:0007669"/>
    <property type="project" value="InterPro"/>
</dbReference>
<gene>
    <name evidence="12" type="ORF">MSPICULIGERA_LOCUS14873</name>
</gene>